<feature type="domain" description="CN hydrolase" evidence="2">
    <location>
        <begin position="7"/>
        <end position="266"/>
    </location>
</feature>
<dbReference type="PROSITE" id="PS50263">
    <property type="entry name" value="CN_HYDROLASE"/>
    <property type="match status" value="1"/>
</dbReference>
<dbReference type="SUPFAM" id="SSF56317">
    <property type="entry name" value="Carbon-nitrogen hydrolase"/>
    <property type="match status" value="1"/>
</dbReference>
<reference evidence="4" key="1">
    <citation type="journal article" date="2019" name="Int. J. Syst. Evol. Microbiol.">
        <title>The Global Catalogue of Microorganisms (GCM) 10K type strain sequencing project: providing services to taxonomists for standard genome sequencing and annotation.</title>
        <authorList>
            <consortium name="The Broad Institute Genomics Platform"/>
            <consortium name="The Broad Institute Genome Sequencing Center for Infectious Disease"/>
            <person name="Wu L."/>
            <person name="Ma J."/>
        </authorList>
    </citation>
    <scope>NUCLEOTIDE SEQUENCE [LARGE SCALE GENOMIC DNA]</scope>
    <source>
        <strain evidence="4">CGMCC 1.15288</strain>
    </source>
</reference>
<evidence type="ECO:0000313" key="4">
    <source>
        <dbReference type="Proteomes" id="UP000600214"/>
    </source>
</evidence>
<dbReference type="InterPro" id="IPR003010">
    <property type="entry name" value="C-N_Hydrolase"/>
</dbReference>
<sequence length="303" mass="34064">MNIMQQVTVASAQYPITEHTDFISWQNHIEKWVADAAIRGAELLLFPEYGAMELVSIFSHEIRNDIRRQIHALNDLKADFCATFEALARKYKVIIVAPSIPVVEEGKKLNRAFVFGKNGLAGYQDKFFMTRFENEHWGIESAPKQLTVFEAPWGKFGIQICYDVEFPLGAQKLCEAGAKLILAPSCTETIRGATRVHIGARARALENQAYTIVSQTIGEAVWSPAVDINYGFAAFYTTPDKDMPEEGIVATETAQVAGWLIQKIDFPLIDEVRRDGHVFNFKDQARVKMELAEGQVSIIYKTL</sequence>
<protein>
    <submittedName>
        <fullName evidence="3">Amidohydrolase</fullName>
    </submittedName>
</protein>
<dbReference type="RefSeq" id="WP_308420652.1">
    <property type="nucleotide sequence ID" value="NZ_BMIA01000008.1"/>
</dbReference>
<dbReference type="PANTHER" id="PTHR23088:SF50">
    <property type="entry name" value="HYDROLASE YHCX"/>
    <property type="match status" value="1"/>
</dbReference>
<dbReference type="InterPro" id="IPR036526">
    <property type="entry name" value="C-N_Hydrolase_sf"/>
</dbReference>
<accession>A0ABQ1ZAJ7</accession>
<evidence type="ECO:0000313" key="3">
    <source>
        <dbReference type="EMBL" id="GGH55195.1"/>
    </source>
</evidence>
<comment type="similarity">
    <text evidence="1">Belongs to the carbon-nitrogen hydrolase superfamily. NIT1/NIT2 family.</text>
</comment>
<organism evidence="3 4">
    <name type="scientific">Dyadobacter endophyticus</name>
    <dbReference type="NCBI Taxonomy" id="1749036"/>
    <lineage>
        <taxon>Bacteria</taxon>
        <taxon>Pseudomonadati</taxon>
        <taxon>Bacteroidota</taxon>
        <taxon>Cytophagia</taxon>
        <taxon>Cytophagales</taxon>
        <taxon>Spirosomataceae</taxon>
        <taxon>Dyadobacter</taxon>
    </lineage>
</organism>
<dbReference type="PANTHER" id="PTHR23088">
    <property type="entry name" value="NITRILASE-RELATED"/>
    <property type="match status" value="1"/>
</dbReference>
<evidence type="ECO:0000259" key="2">
    <source>
        <dbReference type="PROSITE" id="PS50263"/>
    </source>
</evidence>
<keyword evidence="4" id="KW-1185">Reference proteome</keyword>
<dbReference type="EMBL" id="BMIA01000008">
    <property type="protein sequence ID" value="GGH55195.1"/>
    <property type="molecule type" value="Genomic_DNA"/>
</dbReference>
<dbReference type="CDD" id="cd07574">
    <property type="entry name" value="nitrilase_Rim1_like"/>
    <property type="match status" value="1"/>
</dbReference>
<gene>
    <name evidence="3" type="ORF">GCM10007423_62450</name>
</gene>
<comment type="caution">
    <text evidence="3">The sequence shown here is derived from an EMBL/GenBank/DDBJ whole genome shotgun (WGS) entry which is preliminary data.</text>
</comment>
<evidence type="ECO:0000256" key="1">
    <source>
        <dbReference type="ARBA" id="ARBA00010613"/>
    </source>
</evidence>
<dbReference type="InterPro" id="IPR001110">
    <property type="entry name" value="UPF0012_CS"/>
</dbReference>
<dbReference type="Proteomes" id="UP000600214">
    <property type="component" value="Unassembled WGS sequence"/>
</dbReference>
<name>A0ABQ1ZAJ7_9BACT</name>
<dbReference type="Pfam" id="PF00795">
    <property type="entry name" value="CN_hydrolase"/>
    <property type="match status" value="1"/>
</dbReference>
<dbReference type="PROSITE" id="PS01227">
    <property type="entry name" value="UPF0012"/>
    <property type="match status" value="1"/>
</dbReference>
<dbReference type="Gene3D" id="3.60.110.10">
    <property type="entry name" value="Carbon-nitrogen hydrolase"/>
    <property type="match status" value="1"/>
</dbReference>
<proteinExistence type="inferred from homology"/>